<organism evidence="2 3">
    <name type="scientific">Nonlabens dokdonensis</name>
    <dbReference type="NCBI Taxonomy" id="328515"/>
    <lineage>
        <taxon>Bacteria</taxon>
        <taxon>Pseudomonadati</taxon>
        <taxon>Bacteroidota</taxon>
        <taxon>Flavobacteriia</taxon>
        <taxon>Flavobacteriales</taxon>
        <taxon>Flavobacteriaceae</taxon>
        <taxon>Nonlabens</taxon>
    </lineage>
</organism>
<keyword evidence="1" id="KW-0472">Membrane</keyword>
<name>A0A1Z8BGK9_9FLAO</name>
<keyword evidence="1" id="KW-0812">Transmembrane</keyword>
<gene>
    <name evidence="2" type="ORF">A9Q93_00180</name>
</gene>
<dbReference type="EMBL" id="MAAX01000006">
    <property type="protein sequence ID" value="OUS21685.1"/>
    <property type="molecule type" value="Genomic_DNA"/>
</dbReference>
<feature type="transmembrane region" description="Helical" evidence="1">
    <location>
        <begin position="118"/>
        <end position="138"/>
    </location>
</feature>
<proteinExistence type="predicted"/>
<dbReference type="AlphaFoldDB" id="A0A1Z8BGK9"/>
<feature type="transmembrane region" description="Helical" evidence="1">
    <location>
        <begin position="243"/>
        <end position="262"/>
    </location>
</feature>
<accession>A0A1Z8BGK9</accession>
<keyword evidence="1" id="KW-1133">Transmembrane helix</keyword>
<protein>
    <submittedName>
        <fullName evidence="2">Uncharacterized protein</fullName>
    </submittedName>
</protein>
<feature type="transmembrane region" description="Helical" evidence="1">
    <location>
        <begin position="85"/>
        <end position="111"/>
    </location>
</feature>
<sequence length="263" mass="30373">MGWSYLWIPFTAVLSVALFHFITIKNEFISSNSYGLWMYSCLFITGLLFTREMNFYIAYLFLLLSLRRVLSMHTGKQMTKKIFDASLWICIACIFYSWSIIFFSILFISIIIHAFKKLNYWAIPCIAIATVSILTFTIDQFSYLNLWSNFLDGFNYYINYDNIDFSSSLVVFLVFAMLCLVFSICLLMGIPNISLSARSRFSVLGFTGICVAIDYILNGSSLLSIIVIAIFLTRILQYSNRKILVESVLWVPFLILMVSLFLK</sequence>
<comment type="caution">
    <text evidence="2">The sequence shown here is derived from an EMBL/GenBank/DDBJ whole genome shotgun (WGS) entry which is preliminary data.</text>
</comment>
<evidence type="ECO:0000313" key="3">
    <source>
        <dbReference type="Proteomes" id="UP000196102"/>
    </source>
</evidence>
<feature type="transmembrane region" description="Helical" evidence="1">
    <location>
        <begin position="6"/>
        <end position="24"/>
    </location>
</feature>
<dbReference type="Proteomes" id="UP000196102">
    <property type="component" value="Unassembled WGS sequence"/>
</dbReference>
<feature type="transmembrane region" description="Helical" evidence="1">
    <location>
        <begin position="36"/>
        <end position="65"/>
    </location>
</feature>
<reference evidence="3" key="1">
    <citation type="journal article" date="2017" name="Proc. Natl. Acad. Sci. U.S.A.">
        <title>Simulation of Deepwater Horizon oil plume reveals substrate specialization within a complex community of hydrocarbon-degraders.</title>
        <authorList>
            <person name="Hu P."/>
            <person name="Dubinsky E.A."/>
            <person name="Probst A.J."/>
            <person name="Wang J."/>
            <person name="Sieber C.M.K."/>
            <person name="Tom L.M."/>
            <person name="Gardinali P."/>
            <person name="Banfield J.F."/>
            <person name="Atlas R.M."/>
            <person name="Andersen G.L."/>
        </authorList>
    </citation>
    <scope>NUCLEOTIDE SEQUENCE [LARGE SCALE GENOMIC DNA]</scope>
</reference>
<evidence type="ECO:0000313" key="2">
    <source>
        <dbReference type="EMBL" id="OUS21685.1"/>
    </source>
</evidence>
<feature type="transmembrane region" description="Helical" evidence="1">
    <location>
        <begin position="169"/>
        <end position="191"/>
    </location>
</feature>
<evidence type="ECO:0000256" key="1">
    <source>
        <dbReference type="SAM" id="Phobius"/>
    </source>
</evidence>
<feature type="transmembrane region" description="Helical" evidence="1">
    <location>
        <begin position="203"/>
        <end position="231"/>
    </location>
</feature>